<dbReference type="PRINTS" id="PR00141">
    <property type="entry name" value="PROTEASOME"/>
</dbReference>
<dbReference type="PROSITE" id="PS51476">
    <property type="entry name" value="PROTEASOME_BETA_2"/>
    <property type="match status" value="1"/>
</dbReference>
<dbReference type="InterPro" id="IPR001353">
    <property type="entry name" value="Proteasome_sua/b"/>
</dbReference>
<dbReference type="EC" id="3.4.25.1" evidence="3"/>
<comment type="subcellular location">
    <subcellularLocation>
        <location evidence="2">Nucleus</location>
    </subcellularLocation>
</comment>
<dbReference type="GeneID" id="100903275"/>
<keyword evidence="13" id="KW-1185">Reference proteome</keyword>
<dbReference type="CTD" id="46058"/>
<evidence type="ECO:0000256" key="12">
    <source>
        <dbReference type="PIRSR" id="PIRSR600243-1"/>
    </source>
</evidence>
<keyword evidence="4" id="KW-0963">Cytoplasm</keyword>
<dbReference type="Proteomes" id="UP000694867">
    <property type="component" value="Unplaced"/>
</dbReference>
<evidence type="ECO:0000256" key="10">
    <source>
        <dbReference type="ARBA" id="ARBA00023242"/>
    </source>
</evidence>
<evidence type="ECO:0000256" key="4">
    <source>
        <dbReference type="ARBA" id="ARBA00022490"/>
    </source>
</evidence>
<keyword evidence="8 14" id="KW-0647">Proteasome</keyword>
<organism evidence="13 14">
    <name type="scientific">Galendromus occidentalis</name>
    <name type="common">western predatory mite</name>
    <dbReference type="NCBI Taxonomy" id="34638"/>
    <lineage>
        <taxon>Eukaryota</taxon>
        <taxon>Metazoa</taxon>
        <taxon>Ecdysozoa</taxon>
        <taxon>Arthropoda</taxon>
        <taxon>Chelicerata</taxon>
        <taxon>Arachnida</taxon>
        <taxon>Acari</taxon>
        <taxon>Parasitiformes</taxon>
        <taxon>Mesostigmata</taxon>
        <taxon>Gamasina</taxon>
        <taxon>Phytoseioidea</taxon>
        <taxon>Phytoseiidae</taxon>
        <taxon>Typhlodrominae</taxon>
        <taxon>Galendromus</taxon>
    </lineage>
</organism>
<keyword evidence="9" id="KW-0865">Zymogen</keyword>
<dbReference type="PANTHER" id="PTHR32194">
    <property type="entry name" value="METALLOPROTEASE TLDD"/>
    <property type="match status" value="1"/>
</dbReference>
<dbReference type="GO" id="GO:0004298">
    <property type="term" value="F:threonine-type endopeptidase activity"/>
    <property type="evidence" value="ECO:0007669"/>
    <property type="project" value="UniProtKB-KW"/>
</dbReference>
<dbReference type="InterPro" id="IPR023333">
    <property type="entry name" value="Proteasome_suB-type"/>
</dbReference>
<evidence type="ECO:0000256" key="8">
    <source>
        <dbReference type="ARBA" id="ARBA00022942"/>
    </source>
</evidence>
<proteinExistence type="predicted"/>
<dbReference type="InterPro" id="IPR000243">
    <property type="entry name" value="Pept_T1A_subB"/>
</dbReference>
<evidence type="ECO:0000313" key="13">
    <source>
        <dbReference type="Proteomes" id="UP000694867"/>
    </source>
</evidence>
<dbReference type="PANTHER" id="PTHR32194:SF0">
    <property type="entry name" value="ATP-DEPENDENT PROTEASE SUBUNIT HSLV"/>
    <property type="match status" value="1"/>
</dbReference>
<dbReference type="KEGG" id="goe:100903275"/>
<dbReference type="GO" id="GO:0019774">
    <property type="term" value="C:proteasome core complex, beta-subunit complex"/>
    <property type="evidence" value="ECO:0007669"/>
    <property type="project" value="UniProtKB-ARBA"/>
</dbReference>
<keyword evidence="6" id="KW-0888">Threonine protease</keyword>
<dbReference type="Gene3D" id="3.60.20.10">
    <property type="entry name" value="Glutamine Phosphoribosylpyrophosphate, subunit 1, domain 1"/>
    <property type="match status" value="1"/>
</dbReference>
<dbReference type="GO" id="GO:0005737">
    <property type="term" value="C:cytoplasm"/>
    <property type="evidence" value="ECO:0007669"/>
    <property type="project" value="TreeGrafter"/>
</dbReference>
<evidence type="ECO:0000256" key="3">
    <source>
        <dbReference type="ARBA" id="ARBA00012039"/>
    </source>
</evidence>
<dbReference type="InterPro" id="IPR029055">
    <property type="entry name" value="Ntn_hydrolases_N"/>
</dbReference>
<name>A0AAJ7WHU2_9ACAR</name>
<dbReference type="GO" id="GO:0051603">
    <property type="term" value="P:proteolysis involved in protein catabolic process"/>
    <property type="evidence" value="ECO:0007669"/>
    <property type="project" value="InterPro"/>
</dbReference>
<dbReference type="RefSeq" id="XP_028967500.1">
    <property type="nucleotide sequence ID" value="XM_029111667.1"/>
</dbReference>
<evidence type="ECO:0000256" key="9">
    <source>
        <dbReference type="ARBA" id="ARBA00023145"/>
    </source>
</evidence>
<gene>
    <name evidence="14" type="primary">LOC100903275</name>
</gene>
<comment type="catalytic activity">
    <reaction evidence="1">
        <text>Cleavage of peptide bonds with very broad specificity.</text>
        <dbReference type="EC" id="3.4.25.1"/>
    </reaction>
</comment>
<evidence type="ECO:0000256" key="1">
    <source>
        <dbReference type="ARBA" id="ARBA00001198"/>
    </source>
</evidence>
<dbReference type="CDD" id="cd03762">
    <property type="entry name" value="proteasome_beta_type_6"/>
    <property type="match status" value="1"/>
</dbReference>
<evidence type="ECO:0000256" key="5">
    <source>
        <dbReference type="ARBA" id="ARBA00022670"/>
    </source>
</evidence>
<evidence type="ECO:0000256" key="6">
    <source>
        <dbReference type="ARBA" id="ARBA00022698"/>
    </source>
</evidence>
<keyword evidence="5" id="KW-0645">Protease</keyword>
<feature type="active site" description="Nucleophile" evidence="12">
    <location>
        <position position="13"/>
    </location>
</feature>
<dbReference type="GO" id="GO:0005634">
    <property type="term" value="C:nucleus"/>
    <property type="evidence" value="ECO:0007669"/>
    <property type="project" value="UniProtKB-SubCell"/>
</dbReference>
<dbReference type="FunFam" id="3.60.20.10:FF:000010">
    <property type="entry name" value="Proteasome subunit beta type-1"/>
    <property type="match status" value="1"/>
</dbReference>
<dbReference type="Pfam" id="PF00227">
    <property type="entry name" value="Proteasome"/>
    <property type="match status" value="1"/>
</dbReference>
<dbReference type="AlphaFoldDB" id="A0AAJ7WHU2"/>
<dbReference type="SUPFAM" id="SSF56235">
    <property type="entry name" value="N-terminal nucleophile aminohydrolases (Ntn hydrolases)"/>
    <property type="match status" value="1"/>
</dbReference>
<evidence type="ECO:0000313" key="14">
    <source>
        <dbReference type="RefSeq" id="XP_028967500.1"/>
    </source>
</evidence>
<sequence>MIADVDEPISTGTTLVAAHFKDGIVIAADSRTSSGSYVANRVADKLTKITDSIYCCRSGSAADTQCIADAVAYHLAFYEMQTGKPATVEAAANVFRNICYKYRDDMVAGIICAGYDDERGGGIYSIPPGGCLVEEKRVISAGSGSVFISGFLDALFKNNMSKEECVDLCLKAVSLAIHKDTSSGGVCRMAVITKDGVERKLFLNNELVQYEG</sequence>
<comment type="subunit">
    <text evidence="11">The 26S proteasome consists of a 20S proteasome core and two 19S regulatory subunits. The 20S proteasome core is composed of 28 subunits that are arranged in four stacked rings, resulting in a barrel-shaped structure. The two end rings are each formed by seven alpha subunits, and the two central rings are each formed by seven beta subunits. The catalytic chamber with the active sites is on the inside of the barrel.</text>
</comment>
<keyword evidence="10" id="KW-0539">Nucleus</keyword>
<evidence type="ECO:0000256" key="11">
    <source>
        <dbReference type="ARBA" id="ARBA00026071"/>
    </source>
</evidence>
<keyword evidence="7" id="KW-0378">Hydrolase</keyword>
<evidence type="ECO:0000256" key="2">
    <source>
        <dbReference type="ARBA" id="ARBA00004123"/>
    </source>
</evidence>
<accession>A0AAJ7WHU2</accession>
<reference evidence="14" key="1">
    <citation type="submission" date="2025-08" db="UniProtKB">
        <authorList>
            <consortium name="RefSeq"/>
        </authorList>
    </citation>
    <scope>IDENTIFICATION</scope>
</reference>
<evidence type="ECO:0000256" key="7">
    <source>
        <dbReference type="ARBA" id="ARBA00022801"/>
    </source>
</evidence>
<protein>
    <recommendedName>
        <fullName evidence="3">proteasome endopeptidase complex</fullName>
        <ecNumber evidence="3">3.4.25.1</ecNumber>
    </recommendedName>
</protein>